<sequence length="192" mass="21543">MTADIHAVSSLEVAVKRLENSGFYWGAISGIKAKAVLRDQAIGTFLVRDSSDSRHLFTISLVTAVGITNVRIVFSEGLFSLDKKDTSKTNTNTKFHHSGPPKFDCAVKMVLYYMIVTRKILQARGRSSLDELETTATAKFFLWRPLYKEVASLQHLCRRALNNQLLAGGSNEDAKRIPHTVKFYLSKYPYPV</sequence>
<dbReference type="PROSITE" id="PS50001">
    <property type="entry name" value="SH2"/>
    <property type="match status" value="1"/>
</dbReference>
<dbReference type="STRING" id="46731.A0A3M6UAB9"/>
<evidence type="ECO:0000256" key="3">
    <source>
        <dbReference type="ARBA" id="ARBA00022786"/>
    </source>
</evidence>
<dbReference type="GO" id="GO:0046935">
    <property type="term" value="F:1-phosphatidylinositol-3-kinase regulator activity"/>
    <property type="evidence" value="ECO:0007669"/>
    <property type="project" value="TreeGrafter"/>
</dbReference>
<keyword evidence="1" id="KW-0341">Growth regulation</keyword>
<evidence type="ECO:0000256" key="4">
    <source>
        <dbReference type="ARBA" id="ARBA00022999"/>
    </source>
</evidence>
<dbReference type="PANTHER" id="PTHR10155">
    <property type="entry name" value="PHOSPHATIDYLINOSITOL 3-KINASE REGULATORY SUBUNIT"/>
    <property type="match status" value="1"/>
</dbReference>
<feature type="domain" description="SH2" evidence="6">
    <location>
        <begin position="23"/>
        <end position="113"/>
    </location>
</feature>
<reference evidence="8 9" key="1">
    <citation type="journal article" date="2018" name="Sci. Rep.">
        <title>Comparative analysis of the Pocillopora damicornis genome highlights role of immune system in coral evolution.</title>
        <authorList>
            <person name="Cunning R."/>
            <person name="Bay R.A."/>
            <person name="Gillette P."/>
            <person name="Baker A.C."/>
            <person name="Traylor-Knowles N."/>
        </authorList>
    </citation>
    <scope>NUCLEOTIDE SEQUENCE [LARGE SCALE GENOMIC DNA]</scope>
    <source>
        <strain evidence="8">RSMAS</strain>
        <tissue evidence="8">Whole animal</tissue>
    </source>
</reference>
<evidence type="ECO:0000256" key="5">
    <source>
        <dbReference type="PROSITE-ProRule" id="PRU00191"/>
    </source>
</evidence>
<dbReference type="Pfam" id="PF00017">
    <property type="entry name" value="SH2"/>
    <property type="match status" value="1"/>
</dbReference>
<evidence type="ECO:0000259" key="6">
    <source>
        <dbReference type="PROSITE" id="PS50001"/>
    </source>
</evidence>
<keyword evidence="3" id="KW-0833">Ubl conjugation pathway</keyword>
<dbReference type="SUPFAM" id="SSF55550">
    <property type="entry name" value="SH2 domain"/>
    <property type="match status" value="1"/>
</dbReference>
<evidence type="ECO:0000313" key="8">
    <source>
        <dbReference type="EMBL" id="RMX50479.1"/>
    </source>
</evidence>
<dbReference type="GO" id="GO:0005942">
    <property type="term" value="C:phosphatidylinositol 3-kinase complex"/>
    <property type="evidence" value="ECO:0007669"/>
    <property type="project" value="TreeGrafter"/>
</dbReference>
<keyword evidence="2" id="KW-0734">Signal transduction inhibitor</keyword>
<feature type="domain" description="SOCS box" evidence="7">
    <location>
        <begin position="141"/>
        <end position="191"/>
    </location>
</feature>
<dbReference type="EMBL" id="RCHS01001944">
    <property type="protein sequence ID" value="RMX50479.1"/>
    <property type="molecule type" value="Genomic_DNA"/>
</dbReference>
<dbReference type="InterPro" id="IPR036860">
    <property type="entry name" value="SH2_dom_sf"/>
</dbReference>
<dbReference type="PANTHER" id="PTHR10155:SF16">
    <property type="entry name" value="SUPPRESSOR OF CYTOKINE SIGNALING 2"/>
    <property type="match status" value="1"/>
</dbReference>
<evidence type="ECO:0000256" key="2">
    <source>
        <dbReference type="ARBA" id="ARBA00022700"/>
    </source>
</evidence>
<protein>
    <submittedName>
        <fullName evidence="8">Uncharacterized protein</fullName>
    </submittedName>
</protein>
<accession>A0A3M6UAB9</accession>
<evidence type="ECO:0000256" key="1">
    <source>
        <dbReference type="ARBA" id="ARBA00022604"/>
    </source>
</evidence>
<gene>
    <name evidence="8" type="ORF">pdam_00009217</name>
</gene>
<dbReference type="GO" id="GO:0009968">
    <property type="term" value="P:negative regulation of signal transduction"/>
    <property type="evidence" value="ECO:0007669"/>
    <property type="project" value="UniProtKB-KW"/>
</dbReference>
<keyword evidence="9" id="KW-1185">Reference proteome</keyword>
<proteinExistence type="predicted"/>
<comment type="caution">
    <text evidence="8">The sequence shown here is derived from an EMBL/GenBank/DDBJ whole genome shotgun (WGS) entry which is preliminary data.</text>
</comment>
<dbReference type="InterPro" id="IPR000980">
    <property type="entry name" value="SH2"/>
</dbReference>
<dbReference type="AlphaFoldDB" id="A0A3M6UAB9"/>
<dbReference type="InterPro" id="IPR001496">
    <property type="entry name" value="SOCS_box"/>
</dbReference>
<keyword evidence="4 5" id="KW-0727">SH2 domain</keyword>
<evidence type="ECO:0000313" key="9">
    <source>
        <dbReference type="Proteomes" id="UP000275408"/>
    </source>
</evidence>
<dbReference type="OrthoDB" id="6426624at2759"/>
<dbReference type="SUPFAM" id="SSF158235">
    <property type="entry name" value="SOCS box-like"/>
    <property type="match status" value="1"/>
</dbReference>
<dbReference type="GO" id="GO:0046854">
    <property type="term" value="P:phosphatidylinositol phosphate biosynthetic process"/>
    <property type="evidence" value="ECO:0007669"/>
    <property type="project" value="TreeGrafter"/>
</dbReference>
<dbReference type="SMART" id="SM00253">
    <property type="entry name" value="SOCS"/>
    <property type="match status" value="1"/>
</dbReference>
<dbReference type="PROSITE" id="PS50225">
    <property type="entry name" value="SOCS"/>
    <property type="match status" value="1"/>
</dbReference>
<evidence type="ECO:0000259" key="7">
    <source>
        <dbReference type="PROSITE" id="PS50225"/>
    </source>
</evidence>
<dbReference type="SMART" id="SM00252">
    <property type="entry name" value="SH2"/>
    <property type="match status" value="1"/>
</dbReference>
<dbReference type="Gene3D" id="3.30.505.10">
    <property type="entry name" value="SH2 domain"/>
    <property type="match status" value="1"/>
</dbReference>
<dbReference type="GO" id="GO:0035556">
    <property type="term" value="P:intracellular signal transduction"/>
    <property type="evidence" value="ECO:0007669"/>
    <property type="project" value="InterPro"/>
</dbReference>
<dbReference type="Proteomes" id="UP000275408">
    <property type="component" value="Unassembled WGS sequence"/>
</dbReference>
<organism evidence="8 9">
    <name type="scientific">Pocillopora damicornis</name>
    <name type="common">Cauliflower coral</name>
    <name type="synonym">Millepora damicornis</name>
    <dbReference type="NCBI Taxonomy" id="46731"/>
    <lineage>
        <taxon>Eukaryota</taxon>
        <taxon>Metazoa</taxon>
        <taxon>Cnidaria</taxon>
        <taxon>Anthozoa</taxon>
        <taxon>Hexacorallia</taxon>
        <taxon>Scleractinia</taxon>
        <taxon>Astrocoeniina</taxon>
        <taxon>Pocilloporidae</taxon>
        <taxon>Pocillopora</taxon>
    </lineage>
</organism>
<dbReference type="InterPro" id="IPR036036">
    <property type="entry name" value="SOCS_box-like_dom_sf"/>
</dbReference>
<name>A0A3M6UAB9_POCDA</name>
<dbReference type="OMA" id="NLCYIEG"/>